<reference evidence="1 2" key="4">
    <citation type="journal article" date="1996" name="Virology">
        <title>Analysis of 76 kb of the chlorella virus PBCV-1 330-kb genome: map positions 182 to 258.</title>
        <authorList>
            <person name="Kutish G.F."/>
            <person name="Li Y."/>
            <person name="Lu Z."/>
            <person name="Furuta M."/>
            <person name="Rock D.L."/>
            <person name="Van Etten J.L."/>
        </authorList>
    </citation>
    <scope>NUCLEOTIDE SEQUENCE [LARGE SCALE GENOMIC DNA]</scope>
</reference>
<accession>Q98491</accession>
<name>Q98491_PBCV1</name>
<dbReference type="Proteomes" id="UP000000862">
    <property type="component" value="Segment"/>
</dbReference>
<reference evidence="1 2" key="1">
    <citation type="journal article" date="1995" name="Virology">
        <title>Analysis of 45 kb of DNA located at the left end of the chlorella virus PBCV-1 genome.</title>
        <authorList>
            <person name="Lu Z."/>
            <person name="Li Y."/>
            <person name="Zhang Y."/>
            <person name="Kutish G.F."/>
            <person name="Rock D.L."/>
            <person name="Van Etten J.L."/>
        </authorList>
    </citation>
    <scope>NUCLEOTIDE SEQUENCE [LARGE SCALE GENOMIC DNA]</scope>
</reference>
<proteinExistence type="predicted"/>
<organismHost>
    <name type="scientific">Chlorella</name>
    <dbReference type="NCBI Taxonomy" id="3071"/>
</organismHost>
<reference evidence="1 2" key="2">
    <citation type="journal article" date="1995" name="Virology">
        <title>Analysis of 43 kb of the Chlorella virus PBCV-1 330-kb genome: map positions 45 to 88.</title>
        <authorList>
            <person name="Li Y."/>
            <person name="Lu Z."/>
            <person name="Burbank D.E."/>
            <person name="Kutish G.F."/>
            <person name="Rock D.L."/>
            <person name="Van Etten J.L."/>
        </authorList>
    </citation>
    <scope>NUCLEOTIDE SEQUENCE [LARGE SCALE GENOMIC DNA]</scope>
</reference>
<organism evidence="1 2">
    <name type="scientific">Paramecium bursaria Chlorella virus 1</name>
    <name type="common">PBCV-1</name>
    <dbReference type="NCBI Taxonomy" id="10506"/>
    <lineage>
        <taxon>Viruses</taxon>
        <taxon>Varidnaviria</taxon>
        <taxon>Bamfordvirae</taxon>
        <taxon>Nucleocytoviricota</taxon>
        <taxon>Megaviricetes</taxon>
        <taxon>Algavirales</taxon>
        <taxon>Phycodnaviridae</taxon>
        <taxon>Chlorovirus</taxon>
        <taxon>Chlorovirus vanettense</taxon>
    </lineage>
</organism>
<gene>
    <name evidence="1" type="primary">A440L</name>
</gene>
<dbReference type="EMBL" id="JF411744">
    <property type="protein sequence ID" value="AAC96808.2"/>
    <property type="molecule type" value="Genomic_DNA"/>
</dbReference>
<dbReference type="RefSeq" id="NP_048797.2">
    <property type="nucleotide sequence ID" value="NC_000852.5"/>
</dbReference>
<sequence length="88" mass="10112">MSTKYTKDAKKLLIQSKKYEKKYRKMIQLAGREKTPQNTLKTLDNAQKVKNQALKLESQAIILLKKDAGDKIGMAFANPRKIRTKFNA</sequence>
<evidence type="ECO:0000313" key="2">
    <source>
        <dbReference type="Proteomes" id="UP000000862"/>
    </source>
</evidence>
<reference evidence="1 2" key="8">
    <citation type="journal article" date="2010" name="J. Virol.">
        <title>Microarray analysis of Paramecium bursaria chlorella virus 1 transcription.</title>
        <authorList>
            <person name="Yanai-Balser G.M."/>
            <person name="Duncan G.A."/>
            <person name="Eudy J.D."/>
            <person name="Wang D."/>
            <person name="Li X."/>
            <person name="Agarkova I.V."/>
            <person name="Dunigan D.D."/>
            <person name="Van Etten J.L."/>
        </authorList>
    </citation>
    <scope>NUCLEOTIDE SEQUENCE [LARGE SCALE GENOMIC DNA]</scope>
</reference>
<dbReference type="GeneID" id="918086"/>
<evidence type="ECO:0000313" key="1">
    <source>
        <dbReference type="EMBL" id="AAC96808.2"/>
    </source>
</evidence>
<keyword evidence="2" id="KW-1185">Reference proteome</keyword>
<reference evidence="1 2" key="3">
    <citation type="journal article" date="1996" name="Virology">
        <title>Analysis of 94 kb of the chlorella virus PBCV-1 330-kb genome: map positions 88 to 182.</title>
        <authorList>
            <person name="Lu Z."/>
            <person name="Li Y."/>
            <person name="Que Q."/>
            <person name="Kutish G.F."/>
            <person name="Rock D.L."/>
            <person name="Van Etten J.L."/>
        </authorList>
    </citation>
    <scope>NUCLEOTIDE SEQUENCE [LARGE SCALE GENOMIC DNA]</scope>
</reference>
<reference evidence="1 2" key="5">
    <citation type="journal article" date="1997" name="Virology">
        <title>Analysis of 74 kb of DNA located at the right end of the 330-kb chlorella virus PBCV-1 genome.</title>
        <authorList>
            <person name="Li Y."/>
            <person name="Lu Z."/>
            <person name="Sun L."/>
            <person name="Ropp S."/>
            <person name="Kutish G.F."/>
            <person name="Rock D.L."/>
            <person name="Van Etten J.L."/>
        </authorList>
    </citation>
    <scope>NUCLEOTIDE SEQUENCE [LARGE SCALE GENOMIC DNA]</scope>
</reference>
<dbReference type="KEGG" id="vg:918086"/>
<reference evidence="1 2" key="7">
    <citation type="journal article" date="2000" name="Virology">
        <title>Characterization of a beta-1,3-glucanase encoded by chlorella virus PBCV-1.</title>
        <authorList>
            <person name="Sun L."/>
            <person name="Gurnon J.R."/>
            <person name="Adams B.J."/>
            <person name="Graves M.V."/>
            <person name="Van Etten J.L."/>
        </authorList>
    </citation>
    <scope>NUCLEOTIDE SEQUENCE [LARGE SCALE GENOMIC DNA]</scope>
</reference>
<protein>
    <submittedName>
        <fullName evidence="1">Uncharacterized protein</fullName>
    </submittedName>
</protein>
<reference evidence="1 2" key="6">
    <citation type="journal article" date="1999" name="Virology">
        <title>Chlorella virus PBCV-1 encodes a functional homospermidine synthase.</title>
        <authorList>
            <person name="Kaiser A."/>
            <person name="Vollmert M."/>
            <person name="Tholl D."/>
            <person name="Graves M.V."/>
            <person name="Gurnon J.R."/>
            <person name="Xing W."/>
            <person name="Lisec A.D."/>
            <person name="Nickerson K.W."/>
            <person name="Van Etten J.L."/>
        </authorList>
    </citation>
    <scope>NUCLEOTIDE SEQUENCE [LARGE SCALE GENOMIC DNA]</scope>
</reference>